<dbReference type="Proteomes" id="UP000011087">
    <property type="component" value="Unassembled WGS sequence"/>
</dbReference>
<name>L1IVN0_GUITC</name>
<dbReference type="SUPFAM" id="SSF53335">
    <property type="entry name" value="S-adenosyl-L-methionine-dependent methyltransferases"/>
    <property type="match status" value="1"/>
</dbReference>
<feature type="domain" description="Methyltransferase type 11" evidence="1">
    <location>
        <begin position="81"/>
        <end position="191"/>
    </location>
</feature>
<dbReference type="PANTHER" id="PTHR42912:SF81">
    <property type="entry name" value="METHYLTRANSFERASE DOMAIN-CONTAINING PROTEIN"/>
    <property type="match status" value="1"/>
</dbReference>
<proteinExistence type="predicted"/>
<dbReference type="InterPro" id="IPR013216">
    <property type="entry name" value="Methyltransf_11"/>
</dbReference>
<dbReference type="GeneID" id="17296932"/>
<protein>
    <recommendedName>
        <fullName evidence="1">Methyltransferase type 11 domain-containing protein</fullName>
    </recommendedName>
</protein>
<dbReference type="OMA" id="CTHFATE"/>
<evidence type="ECO:0000313" key="3">
    <source>
        <dbReference type="EnsemblProtists" id="EKX40281"/>
    </source>
</evidence>
<dbReference type="Gene3D" id="3.40.50.150">
    <property type="entry name" value="Vaccinia Virus protein VP39"/>
    <property type="match status" value="1"/>
</dbReference>
<dbReference type="eggNOG" id="ENOG502QVUA">
    <property type="taxonomic scope" value="Eukaryota"/>
</dbReference>
<dbReference type="RefSeq" id="XP_005827261.1">
    <property type="nucleotide sequence ID" value="XM_005827204.1"/>
</dbReference>
<organism evidence="2">
    <name type="scientific">Guillardia theta (strain CCMP2712)</name>
    <name type="common">Cryptophyte</name>
    <dbReference type="NCBI Taxonomy" id="905079"/>
    <lineage>
        <taxon>Eukaryota</taxon>
        <taxon>Cryptophyceae</taxon>
        <taxon>Pyrenomonadales</taxon>
        <taxon>Geminigeraceae</taxon>
        <taxon>Guillardia</taxon>
    </lineage>
</organism>
<dbReference type="InterPro" id="IPR029063">
    <property type="entry name" value="SAM-dependent_MTases_sf"/>
</dbReference>
<dbReference type="InterPro" id="IPR050508">
    <property type="entry name" value="Methyltransf_Superfamily"/>
</dbReference>
<dbReference type="EMBL" id="JH993033">
    <property type="protein sequence ID" value="EKX40281.1"/>
    <property type="molecule type" value="Genomic_DNA"/>
</dbReference>
<accession>L1IVN0</accession>
<dbReference type="HOGENOM" id="CLU_037171_0_0_1"/>
<dbReference type="KEGG" id="gtt:GUITHDRAFT_88853"/>
<reference evidence="3" key="3">
    <citation type="submission" date="2015-06" db="UniProtKB">
        <authorList>
            <consortium name="EnsemblProtists"/>
        </authorList>
    </citation>
    <scope>IDENTIFICATION</scope>
</reference>
<evidence type="ECO:0000259" key="1">
    <source>
        <dbReference type="Pfam" id="PF08241"/>
    </source>
</evidence>
<dbReference type="STRING" id="905079.L1IVN0"/>
<dbReference type="GO" id="GO:0008757">
    <property type="term" value="F:S-adenosylmethionine-dependent methyltransferase activity"/>
    <property type="evidence" value="ECO:0007669"/>
    <property type="project" value="InterPro"/>
</dbReference>
<keyword evidence="4" id="KW-1185">Reference proteome</keyword>
<gene>
    <name evidence="2" type="ORF">GUITHDRAFT_88853</name>
</gene>
<dbReference type="PaxDb" id="55529-EKX40281"/>
<evidence type="ECO:0000313" key="2">
    <source>
        <dbReference type="EMBL" id="EKX40281.1"/>
    </source>
</evidence>
<evidence type="ECO:0000313" key="4">
    <source>
        <dbReference type="Proteomes" id="UP000011087"/>
    </source>
</evidence>
<dbReference type="EnsemblProtists" id="EKX40281">
    <property type="protein sequence ID" value="EKX40281"/>
    <property type="gene ID" value="GUITHDRAFT_88853"/>
</dbReference>
<dbReference type="Pfam" id="PF08241">
    <property type="entry name" value="Methyltransf_11"/>
    <property type="match status" value="1"/>
</dbReference>
<dbReference type="PANTHER" id="PTHR42912">
    <property type="entry name" value="METHYLTRANSFERASE"/>
    <property type="match status" value="1"/>
</dbReference>
<reference evidence="2 4" key="1">
    <citation type="journal article" date="2012" name="Nature">
        <title>Algal genomes reveal evolutionary mosaicism and the fate of nucleomorphs.</title>
        <authorList>
            <consortium name="DOE Joint Genome Institute"/>
            <person name="Curtis B.A."/>
            <person name="Tanifuji G."/>
            <person name="Burki F."/>
            <person name="Gruber A."/>
            <person name="Irimia M."/>
            <person name="Maruyama S."/>
            <person name="Arias M.C."/>
            <person name="Ball S.G."/>
            <person name="Gile G.H."/>
            <person name="Hirakawa Y."/>
            <person name="Hopkins J.F."/>
            <person name="Kuo A."/>
            <person name="Rensing S.A."/>
            <person name="Schmutz J."/>
            <person name="Symeonidi A."/>
            <person name="Elias M."/>
            <person name="Eveleigh R.J."/>
            <person name="Herman E.K."/>
            <person name="Klute M.J."/>
            <person name="Nakayama T."/>
            <person name="Obornik M."/>
            <person name="Reyes-Prieto A."/>
            <person name="Armbrust E.V."/>
            <person name="Aves S.J."/>
            <person name="Beiko R.G."/>
            <person name="Coutinho P."/>
            <person name="Dacks J.B."/>
            <person name="Durnford D.G."/>
            <person name="Fast N.M."/>
            <person name="Green B.R."/>
            <person name="Grisdale C.J."/>
            <person name="Hempel F."/>
            <person name="Henrissat B."/>
            <person name="Hoppner M.P."/>
            <person name="Ishida K."/>
            <person name="Kim E."/>
            <person name="Koreny L."/>
            <person name="Kroth P.G."/>
            <person name="Liu Y."/>
            <person name="Malik S.B."/>
            <person name="Maier U.G."/>
            <person name="McRose D."/>
            <person name="Mock T."/>
            <person name="Neilson J.A."/>
            <person name="Onodera N.T."/>
            <person name="Poole A.M."/>
            <person name="Pritham E.J."/>
            <person name="Richards T.A."/>
            <person name="Rocap G."/>
            <person name="Roy S.W."/>
            <person name="Sarai C."/>
            <person name="Schaack S."/>
            <person name="Shirato S."/>
            <person name="Slamovits C.H."/>
            <person name="Spencer D.F."/>
            <person name="Suzuki S."/>
            <person name="Worden A.Z."/>
            <person name="Zauner S."/>
            <person name="Barry K."/>
            <person name="Bell C."/>
            <person name="Bharti A.K."/>
            <person name="Crow J.A."/>
            <person name="Grimwood J."/>
            <person name="Kramer R."/>
            <person name="Lindquist E."/>
            <person name="Lucas S."/>
            <person name="Salamov A."/>
            <person name="McFadden G.I."/>
            <person name="Lane C.E."/>
            <person name="Keeling P.J."/>
            <person name="Gray M.W."/>
            <person name="Grigoriev I.V."/>
            <person name="Archibald J.M."/>
        </authorList>
    </citation>
    <scope>NUCLEOTIDE SEQUENCE</scope>
    <source>
        <strain evidence="2 4">CCMP2712</strain>
    </source>
</reference>
<dbReference type="CDD" id="cd02440">
    <property type="entry name" value="AdoMet_MTases"/>
    <property type="match status" value="1"/>
</dbReference>
<reference evidence="4" key="2">
    <citation type="submission" date="2012-11" db="EMBL/GenBank/DDBJ databases">
        <authorList>
            <person name="Kuo A."/>
            <person name="Curtis B.A."/>
            <person name="Tanifuji G."/>
            <person name="Burki F."/>
            <person name="Gruber A."/>
            <person name="Irimia M."/>
            <person name="Maruyama S."/>
            <person name="Arias M.C."/>
            <person name="Ball S.G."/>
            <person name="Gile G.H."/>
            <person name="Hirakawa Y."/>
            <person name="Hopkins J.F."/>
            <person name="Rensing S.A."/>
            <person name="Schmutz J."/>
            <person name="Symeonidi A."/>
            <person name="Elias M."/>
            <person name="Eveleigh R.J."/>
            <person name="Herman E.K."/>
            <person name="Klute M.J."/>
            <person name="Nakayama T."/>
            <person name="Obornik M."/>
            <person name="Reyes-Prieto A."/>
            <person name="Armbrust E.V."/>
            <person name="Aves S.J."/>
            <person name="Beiko R.G."/>
            <person name="Coutinho P."/>
            <person name="Dacks J.B."/>
            <person name="Durnford D.G."/>
            <person name="Fast N.M."/>
            <person name="Green B.R."/>
            <person name="Grisdale C."/>
            <person name="Hempe F."/>
            <person name="Henrissat B."/>
            <person name="Hoppner M.P."/>
            <person name="Ishida K.-I."/>
            <person name="Kim E."/>
            <person name="Koreny L."/>
            <person name="Kroth P.G."/>
            <person name="Liu Y."/>
            <person name="Malik S.-B."/>
            <person name="Maier U.G."/>
            <person name="McRose D."/>
            <person name="Mock T."/>
            <person name="Neilson J.A."/>
            <person name="Onodera N.T."/>
            <person name="Poole A.M."/>
            <person name="Pritham E.J."/>
            <person name="Richards T.A."/>
            <person name="Rocap G."/>
            <person name="Roy S.W."/>
            <person name="Sarai C."/>
            <person name="Schaack S."/>
            <person name="Shirato S."/>
            <person name="Slamovits C.H."/>
            <person name="Spencer D.F."/>
            <person name="Suzuki S."/>
            <person name="Worden A.Z."/>
            <person name="Zauner S."/>
            <person name="Barry K."/>
            <person name="Bell C."/>
            <person name="Bharti A.K."/>
            <person name="Crow J.A."/>
            <person name="Grimwood J."/>
            <person name="Kramer R."/>
            <person name="Lindquist E."/>
            <person name="Lucas S."/>
            <person name="Salamov A."/>
            <person name="McFadden G.I."/>
            <person name="Lane C.E."/>
            <person name="Keeling P.J."/>
            <person name="Gray M.W."/>
            <person name="Grigoriev I.V."/>
            <person name="Archibald J.M."/>
        </authorList>
    </citation>
    <scope>NUCLEOTIDE SEQUENCE</scope>
    <source>
        <strain evidence="4">CCMP2712</strain>
    </source>
</reference>
<dbReference type="AlphaFoldDB" id="L1IVN0"/>
<sequence>MWSVGRYLLGDLSQYPDYYLQNFHWQTDGWLSTKSARTYEYTTESLFSGSQDAMQRQSFVSVSEHISLLKGIKEEHEMKLLEVACGTGRLHTFIKDNWPTIESVASDLSPYYLQVAEENMQYFAEYTRSVTGREISFPKFVQAKAEDLPFDDEEFDIVTCTYLFHEIPFPVRKEVASEMFRVLEPGGIAVITDSFQKGDIPERDHIGKRFPANYHEPYYMSYFENTDLVPLLLLAPPACSLLAAFSAGFQVKIYQEAGFVLRTHQCAHLSKVLTFEKPGGSHAKIRPYALWAIV</sequence>
<dbReference type="OrthoDB" id="3647at2759"/>